<sequence length="74" mass="7961">MTIAHPRPSEPTLSVARAGVPGACPRCAAESVQRYPVLSEGGWFDVVKCANCLYSLRRDPGPKLGPIELLADRI</sequence>
<organism evidence="1 2">
    <name type="scientific">Nocardia neocaledoniensis</name>
    <dbReference type="NCBI Taxonomy" id="236511"/>
    <lineage>
        <taxon>Bacteria</taxon>
        <taxon>Bacillati</taxon>
        <taxon>Actinomycetota</taxon>
        <taxon>Actinomycetes</taxon>
        <taxon>Mycobacteriales</taxon>
        <taxon>Nocardiaceae</taxon>
        <taxon>Nocardia</taxon>
    </lineage>
</organism>
<keyword evidence="2" id="KW-1185">Reference proteome</keyword>
<comment type="caution">
    <text evidence="1">The sequence shown here is derived from an EMBL/GenBank/DDBJ whole genome shotgun (WGS) entry which is preliminary data.</text>
</comment>
<dbReference type="AlphaFoldDB" id="A0A317N235"/>
<dbReference type="RefSeq" id="WP_110041630.1">
    <property type="nucleotide sequence ID" value="NZ_QGTL01000021.1"/>
</dbReference>
<reference evidence="1 2" key="1">
    <citation type="submission" date="2018-05" db="EMBL/GenBank/DDBJ databases">
        <title>Genomic Encyclopedia of Type Strains, Phase IV (KMG-IV): sequencing the most valuable type-strain genomes for metagenomic binning, comparative biology and taxonomic classification.</title>
        <authorList>
            <person name="Goeker M."/>
        </authorList>
    </citation>
    <scope>NUCLEOTIDE SEQUENCE [LARGE SCALE GENOMIC DNA]</scope>
    <source>
        <strain evidence="1 2">DSM 44717</strain>
    </source>
</reference>
<gene>
    <name evidence="1" type="ORF">DFR69_1219</name>
</gene>
<name>A0A317N235_9NOCA</name>
<protein>
    <submittedName>
        <fullName evidence="1">Uncharacterized protein</fullName>
    </submittedName>
</protein>
<evidence type="ECO:0000313" key="2">
    <source>
        <dbReference type="Proteomes" id="UP000246410"/>
    </source>
</evidence>
<dbReference type="Proteomes" id="UP000246410">
    <property type="component" value="Unassembled WGS sequence"/>
</dbReference>
<accession>A0A317N235</accession>
<proteinExistence type="predicted"/>
<evidence type="ECO:0000313" key="1">
    <source>
        <dbReference type="EMBL" id="PWV67559.1"/>
    </source>
</evidence>
<dbReference type="EMBL" id="QGTL01000021">
    <property type="protein sequence ID" value="PWV67559.1"/>
    <property type="molecule type" value="Genomic_DNA"/>
</dbReference>